<dbReference type="InterPro" id="IPR051553">
    <property type="entry name" value="Ran_GTPase-activating"/>
</dbReference>
<dbReference type="GO" id="GO:0008237">
    <property type="term" value="F:metallopeptidase activity"/>
    <property type="evidence" value="ECO:0007669"/>
    <property type="project" value="InterPro"/>
</dbReference>
<dbReference type="STRING" id="1856405.BFC17_01565"/>
<dbReference type="AlphaFoldDB" id="A0A1E8FBK2"/>
<sequence length="1145" mass="124688">MLNQVKITNLNLVILTFSFLAVFAVSANTPDNSTQTFSNSSTHALGNFKVLNVFCDFTTAQNASETISPTEFESYLLLDEFPSLFDFWQTNAYGKITFAGSEVVPNWVTVDADSSLFINHSTGMITDHQGLFESCLTALTESGETAQPDNFDIINLIVNEGFRSQGRKVLGLFTPDTYGGNTILSYPDLFDQFEDVNGEARFALNVVAHEFGHALGLHHSRDHVSEDYGSLWDVMSSYGVFRGFISGNSSSTTYPVNNVHTIGANKYELGWLNDSEVLSIDSQTTSFSLAPLSWQPENVPETSYRLAYYHDGINEYSIEARRTTLEDKTDYDFNIPQSGVVVHKFDPMPIVYDADHDKDGNDPQGIYTDGEFIVISDLVLKVSLLSNGEYLLEKQPCSALSIPVFASKGQSADAITLRWLPLNYYSSFDIYRESESQAAEIIATITDFSAEEVIRGLPMTYLDKDIQPEQRYQYWIQGISACGVTALGDGVEGYASLFPKIPELSASSYYAEGLLTNYRNDISLSFVDNSGLFRTFGRGSMGQNGDGITYYNEADAVSNTALFQFGIDNGGNPLGNIKGVAKGHGNNGNNYVITDEGRVLAFGNNREYFNTFRRGLLGTGATDWFLLTPTLVVDADDKPLENVVKVVTTGFWSAAIHADGTVHEWGNTLSFNGLNHGFVSKAIELVDGSGEPVRHVKDIAVSREYTDYNLVGAVLILDNVGRVKVWGDSIWQFFKPDQAPEDFLHPAETGFSQLSANIRQIMLDDKGSHGMAVSYDGDLYIWGACNNYCGGNNQEQLAAEYIVSPINAETGEPLMNITKVVQVAQHYLALDSQGKAWVWGKRHNSGMPQAIEYWDNYRGPFADFDYIGTRYNNEISPGFKTVVGFELTTDGVAYFVSENYTQTGEANGAVSLPVEDGTQLFGESIPLRPIVALTSEIIDLGDNAFRVTVSSDNTAWSKFNFAVTNTLTHSQISDNTIEFTLNDGDKAGIEVIASDGLTSSQPILVVVDSTPNAAPIITMADTATVKEGDSITLEVSVTDADGETLTYEWTQLSGPTLTIGGADTINPTFTAPTVSANAVAVIQLAVSDGRETVTDSISLTIENQVTSTPSNPGTSGSSGGGGGAPGPLLLLLLFGITVRAFREKK</sequence>
<gene>
    <name evidence="2" type="ORF">BFC17_01565</name>
</gene>
<accession>A0A1E8FBK2</accession>
<dbReference type="Proteomes" id="UP000176037">
    <property type="component" value="Unassembled WGS sequence"/>
</dbReference>
<evidence type="ECO:0000256" key="1">
    <source>
        <dbReference type="SAM" id="SignalP"/>
    </source>
</evidence>
<comment type="caution">
    <text evidence="2">The sequence shown here is derived from an EMBL/GenBank/DDBJ whole genome shotgun (WGS) entry which is preliminary data.</text>
</comment>
<dbReference type="RefSeq" id="WP_070177365.1">
    <property type="nucleotide sequence ID" value="NZ_BMJR01000002.1"/>
</dbReference>
<dbReference type="OrthoDB" id="9815940at2"/>
<evidence type="ECO:0000313" key="3">
    <source>
        <dbReference type="Proteomes" id="UP000176037"/>
    </source>
</evidence>
<keyword evidence="3" id="KW-1185">Reference proteome</keyword>
<name>A0A1E8FBK2_9ALTE</name>
<dbReference type="Gene3D" id="2.60.40.10">
    <property type="entry name" value="Immunoglobulins"/>
    <property type="match status" value="1"/>
</dbReference>
<reference evidence="2 3" key="1">
    <citation type="submission" date="2016-09" db="EMBL/GenBank/DDBJ databases">
        <title>Alteromonas lipolytica, a new species isolated from sea water.</title>
        <authorList>
            <person name="Wu Y.-H."/>
            <person name="Cheng H."/>
            <person name="Xu X.-W."/>
        </authorList>
    </citation>
    <scope>NUCLEOTIDE SEQUENCE [LARGE SCALE GENOMIC DNA]</scope>
    <source>
        <strain evidence="2 3">JW12</strain>
    </source>
</reference>
<dbReference type="PANTHER" id="PTHR45982">
    <property type="entry name" value="REGULATOR OF CHROMOSOME CONDENSATION"/>
    <property type="match status" value="1"/>
</dbReference>
<protein>
    <recommendedName>
        <fullName evidence="4">Fibronectin type-III domain-containing protein</fullName>
    </recommendedName>
</protein>
<keyword evidence="1" id="KW-0732">Signal</keyword>
<dbReference type="Gene3D" id="2.130.10.30">
    <property type="entry name" value="Regulator of chromosome condensation 1/beta-lactamase-inhibitor protein II"/>
    <property type="match status" value="1"/>
</dbReference>
<dbReference type="SUPFAM" id="SSF50985">
    <property type="entry name" value="RCC1/BLIP-II"/>
    <property type="match status" value="1"/>
</dbReference>
<dbReference type="Gene3D" id="3.40.390.10">
    <property type="entry name" value="Collagenase (Catalytic Domain)"/>
    <property type="match status" value="1"/>
</dbReference>
<dbReference type="PANTHER" id="PTHR45982:SF1">
    <property type="entry name" value="REGULATOR OF CHROMOSOME CONDENSATION"/>
    <property type="match status" value="1"/>
</dbReference>
<dbReference type="InterPro" id="IPR009091">
    <property type="entry name" value="RCC1/BLIP-II"/>
</dbReference>
<dbReference type="SUPFAM" id="SSF55486">
    <property type="entry name" value="Metalloproteases ('zincins'), catalytic domain"/>
    <property type="match status" value="1"/>
</dbReference>
<organism evidence="2 3">
    <name type="scientific">Alteromonas lipolytica</name>
    <dbReference type="NCBI Taxonomy" id="1856405"/>
    <lineage>
        <taxon>Bacteria</taxon>
        <taxon>Pseudomonadati</taxon>
        <taxon>Pseudomonadota</taxon>
        <taxon>Gammaproteobacteria</taxon>
        <taxon>Alteromonadales</taxon>
        <taxon>Alteromonadaceae</taxon>
        <taxon>Alteromonas/Salinimonas group</taxon>
        <taxon>Alteromonas</taxon>
    </lineage>
</organism>
<evidence type="ECO:0008006" key="4">
    <source>
        <dbReference type="Google" id="ProtNLM"/>
    </source>
</evidence>
<dbReference type="Pfam" id="PF22352">
    <property type="entry name" value="K319L-like_PKD"/>
    <property type="match status" value="1"/>
</dbReference>
<dbReference type="InterPro" id="IPR024079">
    <property type="entry name" value="MetalloPept_cat_dom_sf"/>
</dbReference>
<feature type="chain" id="PRO_5009213992" description="Fibronectin type-III domain-containing protein" evidence="1">
    <location>
        <begin position="28"/>
        <end position="1145"/>
    </location>
</feature>
<dbReference type="EMBL" id="MJIC01000015">
    <property type="protein sequence ID" value="OFI32988.1"/>
    <property type="molecule type" value="Genomic_DNA"/>
</dbReference>
<dbReference type="InterPro" id="IPR013783">
    <property type="entry name" value="Ig-like_fold"/>
</dbReference>
<evidence type="ECO:0000313" key="2">
    <source>
        <dbReference type="EMBL" id="OFI32988.1"/>
    </source>
</evidence>
<proteinExistence type="predicted"/>
<feature type="signal peptide" evidence="1">
    <location>
        <begin position="1"/>
        <end position="27"/>
    </location>
</feature>